<sequence>MAPRIYTSHIPDVPILNTSIFTKLFGSRTPGGGDVGGYPGSWTAYVDAASGASVTRAQLKKLALSFANGLRDHPTTQPFAKRGDTVLIFSPNTLAWPLVLYGSVANGLRITLANSAYTSHELAFQYKDSGAKLVLTAEDGLSTVRAMFEELGLSKAEAEKRIVVLGSDLRWAGGPAASLIPDAAGLLSLDDLLSRGTLEKEESFDGKAHETVYLCYSSGTTGNPKGVETTHQNITTLTDIIDRLPLTPGGAAVLGILPFYHIYGIANLLHHPFSIGSPVVIQTRFEPVQFCANIERYKIAFSFIVPPVLVVLARHPAVEKYDLSSLEYMLSGAAPLGADLVKMVQKRLLSKRKPGSICFITQGYGLTETSPSTHMLDFPSSNRKVGSVGYLFPNLKARLVEDDDGLIDAEEGKPGELWIQGPTVMKGYLNNPTATKNAITPDRWFKTGDIAIRDKEGHYYIVDRKKELIKYKGFQVPPAELEAILFTHPDIADAAVIGVESVEQATELPRAYVVHANPEKVKSAEVKAAFADGIAKWLETKVAKHKYLRGGVGVIDVIPKSAAGKILRRQLRDLAKEEVARGEISTTFKARL</sequence>
<evidence type="ECO:0000259" key="3">
    <source>
        <dbReference type="Pfam" id="PF00501"/>
    </source>
</evidence>
<feature type="domain" description="AMP-binding enzyme C-terminal" evidence="4">
    <location>
        <begin position="480"/>
        <end position="565"/>
    </location>
</feature>
<dbReference type="Pfam" id="PF13193">
    <property type="entry name" value="AMP-binding_C"/>
    <property type="match status" value="1"/>
</dbReference>
<dbReference type="InterPro" id="IPR000873">
    <property type="entry name" value="AMP-dep_synth/lig_dom"/>
</dbReference>
<dbReference type="PANTHER" id="PTHR24096">
    <property type="entry name" value="LONG-CHAIN-FATTY-ACID--COA LIGASE"/>
    <property type="match status" value="1"/>
</dbReference>
<dbReference type="PROSITE" id="PS00455">
    <property type="entry name" value="AMP_BINDING"/>
    <property type="match status" value="1"/>
</dbReference>
<dbReference type="AlphaFoldDB" id="A0A8H6YI07"/>
<gene>
    <name evidence="5" type="ORF">MVEN_00742800</name>
</gene>
<dbReference type="InterPro" id="IPR045851">
    <property type="entry name" value="AMP-bd_C_sf"/>
</dbReference>
<keyword evidence="6" id="KW-1185">Reference proteome</keyword>
<accession>A0A8H6YI07</accession>
<dbReference type="Gene3D" id="2.30.38.10">
    <property type="entry name" value="Luciferase, Domain 3"/>
    <property type="match status" value="1"/>
</dbReference>
<evidence type="ECO:0000313" key="5">
    <source>
        <dbReference type="EMBL" id="KAF7360143.1"/>
    </source>
</evidence>
<dbReference type="Gene3D" id="3.40.50.980">
    <property type="match status" value="2"/>
</dbReference>
<proteinExistence type="inferred from homology"/>
<dbReference type="Pfam" id="PF00501">
    <property type="entry name" value="AMP-binding"/>
    <property type="match status" value="1"/>
</dbReference>
<dbReference type="CDD" id="cd05911">
    <property type="entry name" value="Firefly_Luc_like"/>
    <property type="match status" value="1"/>
</dbReference>
<dbReference type="SUPFAM" id="SSF56801">
    <property type="entry name" value="Acetyl-CoA synthetase-like"/>
    <property type="match status" value="1"/>
</dbReference>
<evidence type="ECO:0000259" key="4">
    <source>
        <dbReference type="Pfam" id="PF13193"/>
    </source>
</evidence>
<organism evidence="5 6">
    <name type="scientific">Mycena venus</name>
    <dbReference type="NCBI Taxonomy" id="2733690"/>
    <lineage>
        <taxon>Eukaryota</taxon>
        <taxon>Fungi</taxon>
        <taxon>Dikarya</taxon>
        <taxon>Basidiomycota</taxon>
        <taxon>Agaricomycotina</taxon>
        <taxon>Agaricomycetes</taxon>
        <taxon>Agaricomycetidae</taxon>
        <taxon>Agaricales</taxon>
        <taxon>Marasmiineae</taxon>
        <taxon>Mycenaceae</taxon>
        <taxon>Mycena</taxon>
    </lineage>
</organism>
<protein>
    <submittedName>
        <fullName evidence="5">4-coumarate--CoA ligase-like 7</fullName>
    </submittedName>
</protein>
<dbReference type="PANTHER" id="PTHR24096:SF149">
    <property type="entry name" value="AMP-BINDING DOMAIN-CONTAINING PROTEIN-RELATED"/>
    <property type="match status" value="1"/>
</dbReference>
<comment type="caution">
    <text evidence="5">The sequence shown here is derived from an EMBL/GenBank/DDBJ whole genome shotgun (WGS) entry which is preliminary data.</text>
</comment>
<dbReference type="GO" id="GO:0016405">
    <property type="term" value="F:CoA-ligase activity"/>
    <property type="evidence" value="ECO:0007669"/>
    <property type="project" value="TreeGrafter"/>
</dbReference>
<dbReference type="Proteomes" id="UP000620124">
    <property type="component" value="Unassembled WGS sequence"/>
</dbReference>
<dbReference type="Gene3D" id="3.30.300.30">
    <property type="match status" value="1"/>
</dbReference>
<evidence type="ECO:0000256" key="1">
    <source>
        <dbReference type="ARBA" id="ARBA00006432"/>
    </source>
</evidence>
<dbReference type="OrthoDB" id="1898221at2759"/>
<reference evidence="5" key="1">
    <citation type="submission" date="2020-05" db="EMBL/GenBank/DDBJ databases">
        <title>Mycena genomes resolve the evolution of fungal bioluminescence.</title>
        <authorList>
            <person name="Tsai I.J."/>
        </authorList>
    </citation>
    <scope>NUCLEOTIDE SEQUENCE</scope>
    <source>
        <strain evidence="5">CCC161011</strain>
    </source>
</reference>
<dbReference type="InterPro" id="IPR025110">
    <property type="entry name" value="AMP-bd_C"/>
</dbReference>
<evidence type="ECO:0000313" key="6">
    <source>
        <dbReference type="Proteomes" id="UP000620124"/>
    </source>
</evidence>
<comment type="similarity">
    <text evidence="1">Belongs to the ATP-dependent AMP-binding enzyme family.</text>
</comment>
<dbReference type="InterPro" id="IPR020845">
    <property type="entry name" value="AMP-binding_CS"/>
</dbReference>
<evidence type="ECO:0000256" key="2">
    <source>
        <dbReference type="ARBA" id="ARBA00022598"/>
    </source>
</evidence>
<keyword evidence="2 5" id="KW-0436">Ligase</keyword>
<dbReference type="EMBL" id="JACAZI010000005">
    <property type="protein sequence ID" value="KAF7360143.1"/>
    <property type="molecule type" value="Genomic_DNA"/>
</dbReference>
<name>A0A8H6YI07_9AGAR</name>
<feature type="domain" description="AMP-dependent synthetase/ligase" evidence="3">
    <location>
        <begin position="38"/>
        <end position="429"/>
    </location>
</feature>